<dbReference type="EMBL" id="PEXT01000041">
    <property type="protein sequence ID" value="PIS43318.1"/>
    <property type="molecule type" value="Genomic_DNA"/>
</dbReference>
<dbReference type="GO" id="GO:0006427">
    <property type="term" value="P:histidyl-tRNA aminoacylation"/>
    <property type="evidence" value="ECO:0007669"/>
    <property type="project" value="UniProtKB-UniRule"/>
</dbReference>
<dbReference type="PROSITE" id="PS50862">
    <property type="entry name" value="AA_TRNA_LIGASE_II"/>
    <property type="match status" value="1"/>
</dbReference>
<feature type="binding site" evidence="6">
    <location>
        <position position="131"/>
    </location>
    <ligand>
        <name>L-histidine</name>
        <dbReference type="ChEBI" id="CHEBI:57595"/>
    </ligand>
</feature>
<dbReference type="GO" id="GO:0005737">
    <property type="term" value="C:cytoplasm"/>
    <property type="evidence" value="ECO:0007669"/>
    <property type="project" value="UniProtKB-SubCell"/>
</dbReference>
<dbReference type="InterPro" id="IPR015807">
    <property type="entry name" value="His-tRNA-ligase"/>
</dbReference>
<feature type="domain" description="Aminoacyl-transfer RNA synthetases class-II family profile" evidence="7">
    <location>
        <begin position="1"/>
        <end position="315"/>
    </location>
</feature>
<dbReference type="SUPFAM" id="SSF55681">
    <property type="entry name" value="Class II aaRS and biotin synthetases"/>
    <property type="match status" value="1"/>
</dbReference>
<dbReference type="GO" id="GO:0004821">
    <property type="term" value="F:histidine-tRNA ligase activity"/>
    <property type="evidence" value="ECO:0007669"/>
    <property type="project" value="UniProtKB-UniRule"/>
</dbReference>
<keyword evidence="3 5" id="KW-0030">Aminoacyl-tRNA synthetase</keyword>
<dbReference type="Pfam" id="PF13393">
    <property type="entry name" value="tRNA-synt_His"/>
    <property type="match status" value="1"/>
</dbReference>
<feature type="binding site" evidence="6">
    <location>
        <begin position="252"/>
        <end position="253"/>
    </location>
    <ligand>
        <name>L-histidine</name>
        <dbReference type="ChEBI" id="CHEBI:57595"/>
    </ligand>
</feature>
<keyword evidence="5" id="KW-0067">ATP-binding</keyword>
<evidence type="ECO:0000313" key="9">
    <source>
        <dbReference type="Proteomes" id="UP000228687"/>
    </source>
</evidence>
<evidence type="ECO:0000256" key="3">
    <source>
        <dbReference type="ARBA" id="ARBA00023146"/>
    </source>
</evidence>
<dbReference type="Pfam" id="PF03129">
    <property type="entry name" value="HGTP_anticodon"/>
    <property type="match status" value="1"/>
</dbReference>
<evidence type="ECO:0000313" key="8">
    <source>
        <dbReference type="EMBL" id="PIS43318.1"/>
    </source>
</evidence>
<protein>
    <recommendedName>
        <fullName evidence="5">Histidine--tRNA ligase</fullName>
        <ecNumber evidence="5">6.1.1.21</ecNumber>
    </recommendedName>
    <alternativeName>
        <fullName evidence="5">Histidyl-tRNA synthetase</fullName>
        <shortName evidence="5">HisRS</shortName>
    </alternativeName>
</protein>
<comment type="caution">
    <text evidence="8">The sequence shown here is derived from an EMBL/GenBank/DDBJ whole genome shotgun (WGS) entry which is preliminary data.</text>
</comment>
<dbReference type="InterPro" id="IPR006195">
    <property type="entry name" value="aa-tRNA-synth_II"/>
</dbReference>
<name>A0A2H0YXV7_9BACT</name>
<dbReference type="Proteomes" id="UP000228687">
    <property type="component" value="Unassembled WGS sequence"/>
</dbReference>
<feature type="binding site" evidence="6">
    <location>
        <position position="248"/>
    </location>
    <ligand>
        <name>L-histidine</name>
        <dbReference type="ChEBI" id="CHEBI:57595"/>
    </ligand>
</feature>
<dbReference type="Gene3D" id="3.40.50.800">
    <property type="entry name" value="Anticodon-binding domain"/>
    <property type="match status" value="1"/>
</dbReference>
<comment type="subunit">
    <text evidence="5">Homodimer.</text>
</comment>
<dbReference type="Gene3D" id="3.30.930.10">
    <property type="entry name" value="Bira Bifunctional Protein, Domain 2"/>
    <property type="match status" value="1"/>
</dbReference>
<dbReference type="PANTHER" id="PTHR43707">
    <property type="entry name" value="HISTIDYL-TRNA SYNTHETASE"/>
    <property type="match status" value="1"/>
</dbReference>
<dbReference type="InterPro" id="IPR004516">
    <property type="entry name" value="HisRS/HisZ"/>
</dbReference>
<keyword evidence="5" id="KW-0963">Cytoplasm</keyword>
<dbReference type="HAMAP" id="MF_00127">
    <property type="entry name" value="His_tRNA_synth"/>
    <property type="match status" value="1"/>
</dbReference>
<keyword evidence="5 8" id="KW-0436">Ligase</keyword>
<evidence type="ECO:0000256" key="6">
    <source>
        <dbReference type="PIRSR" id="PIRSR001549-1"/>
    </source>
</evidence>
<reference evidence="9" key="1">
    <citation type="submission" date="2017-09" db="EMBL/GenBank/DDBJ databases">
        <title>Depth-based differentiation of microbial function through sediment-hosted aquifers and enrichment of novel symbionts in the deep terrestrial subsurface.</title>
        <authorList>
            <person name="Probst A.J."/>
            <person name="Ladd B."/>
            <person name="Jarett J.K."/>
            <person name="Geller-Mcgrath D.E."/>
            <person name="Sieber C.M.K."/>
            <person name="Emerson J.B."/>
            <person name="Anantharaman K."/>
            <person name="Thomas B.C."/>
            <person name="Malmstrom R."/>
            <person name="Stieglmeier M."/>
            <person name="Klingl A."/>
            <person name="Woyke T."/>
            <person name="Ryan C.M."/>
            <person name="Banfield J.F."/>
        </authorList>
    </citation>
    <scope>NUCLEOTIDE SEQUENCE [LARGE SCALE GENOMIC DNA]</scope>
</reference>
<dbReference type="PIRSF" id="PIRSF001549">
    <property type="entry name" value="His-tRNA_synth"/>
    <property type="match status" value="1"/>
</dbReference>
<dbReference type="InterPro" id="IPR004154">
    <property type="entry name" value="Anticodon-bd"/>
</dbReference>
<accession>A0A2H0YXV7</accession>
<evidence type="ECO:0000256" key="2">
    <source>
        <dbReference type="ARBA" id="ARBA00022741"/>
    </source>
</evidence>
<feature type="binding site" evidence="6">
    <location>
        <begin position="83"/>
        <end position="85"/>
    </location>
    <ligand>
        <name>L-histidine</name>
        <dbReference type="ChEBI" id="CHEBI:57595"/>
    </ligand>
</feature>
<dbReference type="InterPro" id="IPR045864">
    <property type="entry name" value="aa-tRNA-synth_II/BPL/LPL"/>
</dbReference>
<dbReference type="PANTHER" id="PTHR43707:SF1">
    <property type="entry name" value="HISTIDINE--TRNA LIGASE, MITOCHONDRIAL-RELATED"/>
    <property type="match status" value="1"/>
</dbReference>
<gene>
    <name evidence="5 8" type="primary">hisS</name>
    <name evidence="8" type="ORF">COT23_01985</name>
</gene>
<feature type="binding site" evidence="6">
    <location>
        <position position="127"/>
    </location>
    <ligand>
        <name>L-histidine</name>
        <dbReference type="ChEBI" id="CHEBI:57595"/>
    </ligand>
</feature>
<evidence type="ECO:0000256" key="4">
    <source>
        <dbReference type="ARBA" id="ARBA00047639"/>
    </source>
</evidence>
<comment type="similarity">
    <text evidence="1 5">Belongs to the class-II aminoacyl-tRNA synthetase family.</text>
</comment>
<keyword evidence="5" id="KW-0648">Protein biosynthesis</keyword>
<dbReference type="SUPFAM" id="SSF52954">
    <property type="entry name" value="Class II aaRS ABD-related"/>
    <property type="match status" value="1"/>
</dbReference>
<dbReference type="EC" id="6.1.1.21" evidence="5"/>
<evidence type="ECO:0000256" key="1">
    <source>
        <dbReference type="ARBA" id="ARBA00008226"/>
    </source>
</evidence>
<feature type="binding site" evidence="6">
    <location>
        <position position="113"/>
    </location>
    <ligand>
        <name>L-histidine</name>
        <dbReference type="ChEBI" id="CHEBI:57595"/>
    </ligand>
</feature>
<dbReference type="InterPro" id="IPR041715">
    <property type="entry name" value="HisRS-like_core"/>
</dbReference>
<dbReference type="NCBIfam" id="TIGR00442">
    <property type="entry name" value="hisS"/>
    <property type="match status" value="1"/>
</dbReference>
<dbReference type="GO" id="GO:0005524">
    <property type="term" value="F:ATP binding"/>
    <property type="evidence" value="ECO:0007669"/>
    <property type="project" value="UniProtKB-UniRule"/>
</dbReference>
<organism evidence="8 9">
    <name type="scientific">Candidatus Kaiserbacteria bacterium CG08_land_8_20_14_0_20_50_21</name>
    <dbReference type="NCBI Taxonomy" id="1974604"/>
    <lineage>
        <taxon>Bacteria</taxon>
        <taxon>Candidatus Kaiseribacteriota</taxon>
    </lineage>
</organism>
<dbReference type="InterPro" id="IPR036621">
    <property type="entry name" value="Anticodon-bd_dom_sf"/>
</dbReference>
<comment type="catalytic activity">
    <reaction evidence="4 5">
        <text>tRNA(His) + L-histidine + ATP = L-histidyl-tRNA(His) + AMP + diphosphate + H(+)</text>
        <dbReference type="Rhea" id="RHEA:17313"/>
        <dbReference type="Rhea" id="RHEA-COMP:9665"/>
        <dbReference type="Rhea" id="RHEA-COMP:9689"/>
        <dbReference type="ChEBI" id="CHEBI:15378"/>
        <dbReference type="ChEBI" id="CHEBI:30616"/>
        <dbReference type="ChEBI" id="CHEBI:33019"/>
        <dbReference type="ChEBI" id="CHEBI:57595"/>
        <dbReference type="ChEBI" id="CHEBI:78442"/>
        <dbReference type="ChEBI" id="CHEBI:78527"/>
        <dbReference type="ChEBI" id="CHEBI:456215"/>
        <dbReference type="EC" id="6.1.1.21"/>
    </reaction>
</comment>
<dbReference type="CDD" id="cd00773">
    <property type="entry name" value="HisRS-like_core"/>
    <property type="match status" value="1"/>
</dbReference>
<keyword evidence="2 5" id="KW-0547">Nucleotide-binding</keyword>
<proteinExistence type="inferred from homology"/>
<dbReference type="AlphaFoldDB" id="A0A2H0YXV7"/>
<evidence type="ECO:0000259" key="7">
    <source>
        <dbReference type="PROSITE" id="PS50862"/>
    </source>
</evidence>
<sequence length="414" mass="46146">MSELSSADPYKGVRDFYPTDWAKQEAMYACIRQTLALWGYEEYNASPLERAELYEAKTSEEIVNEQTYTFTDRGDRRVTLRPEMTPTLARMVAAKRRELIYPLRWFSIGNRFRYERPQKGRLREFYQADIDLVGLPEGEADIEIVRLASEILKAFGATEKDFVIRINSRSLLNAACKSAGLKGDAVRQYLRLLDKKSKMTSEAFTEARNTISATDPLSFIEPKAMETFITILKTRGVGTAVFDPSITRGFDYYTGMVFEVYDTNSTNPRALFGGGRYDNLISLWPSGGGEPVPAVGFALGDVTLADFLETHALMPNVNAGTSQLYLGTPSPNDIPSAQSFAETLRKEGARIFVNLTDRALGDQIKDAVRRGIPLFVAYGADEVANTAVRLKTLATGEEATLPSSELPQRLRSGR</sequence>
<comment type="subcellular location">
    <subcellularLocation>
        <location evidence="5">Cytoplasm</location>
    </subcellularLocation>
</comment>
<evidence type="ECO:0000256" key="5">
    <source>
        <dbReference type="HAMAP-Rule" id="MF_00127"/>
    </source>
</evidence>